<organism evidence="1 2">
    <name type="scientific">Legionella cherrii</name>
    <dbReference type="NCBI Taxonomy" id="28084"/>
    <lineage>
        <taxon>Bacteria</taxon>
        <taxon>Pseudomonadati</taxon>
        <taxon>Pseudomonadota</taxon>
        <taxon>Gammaproteobacteria</taxon>
        <taxon>Legionellales</taxon>
        <taxon>Legionellaceae</taxon>
        <taxon>Legionella</taxon>
    </lineage>
</organism>
<dbReference type="EMBL" id="LR134173">
    <property type="protein sequence ID" value="VEB34612.1"/>
    <property type="molecule type" value="Genomic_DNA"/>
</dbReference>
<protein>
    <recommendedName>
        <fullName evidence="3">Tetratricopeptide repeat protein</fullName>
    </recommendedName>
</protein>
<name>A0ABY6T3N5_9GAMM</name>
<sequence length="493" mass="56389">MPFVIKVSEDNAVQYSPDQSTFYQLHPEFDKSFQTDTTTYEPIIIDPKEEVNLESISIHHCHTVIVKDRTYNNFFMLHVSPQALRRPYDSANKLAGKVVSTGMFGMFYMDFDASLTNSKKPAYIDLDPYYYGSKEIGTHPDSELEVIVVVNAEHWNLQKVRQEILETLQARIPGKIVKSNVIINKALDHAYYYSILFAPKSESLTVISTNGLYTEPYKNAFDNNVHQYTDEILPEETQMELRSQLNSLQGEAQKITQSILESLDPYGTIEQFVLKPSHELSSLMQGKRTELEKIIKGIEAVMSGSKNPVINLGSPTLYETYKQLGFLHLFAGNYEQSVSYFSKVTLYAANMRKAEFDEDKSRYATLTGAIYERLGNLEQAYIFYKDALLGCYYMERLDADLRFARVASQLKGKEVEALEAIIDAKNIFLDLIERVENQSPPQKEEILNALKIRGAACDDQLNSLKEHLIEHHHESPVLQQEFDKHFALSTYTI</sequence>
<reference evidence="1 2" key="1">
    <citation type="submission" date="2018-12" db="EMBL/GenBank/DDBJ databases">
        <authorList>
            <consortium name="Pathogen Informatics"/>
        </authorList>
    </citation>
    <scope>NUCLEOTIDE SEQUENCE [LARGE SCALE GENOMIC DNA]</scope>
    <source>
        <strain evidence="1 2">NCTC11976</strain>
    </source>
</reference>
<accession>A0ABY6T3N5</accession>
<evidence type="ECO:0000313" key="1">
    <source>
        <dbReference type="EMBL" id="VEB34612.1"/>
    </source>
</evidence>
<dbReference type="InterPro" id="IPR011990">
    <property type="entry name" value="TPR-like_helical_dom_sf"/>
</dbReference>
<dbReference type="Gene3D" id="1.25.40.10">
    <property type="entry name" value="Tetratricopeptide repeat domain"/>
    <property type="match status" value="1"/>
</dbReference>
<evidence type="ECO:0000313" key="2">
    <source>
        <dbReference type="Proteomes" id="UP000277577"/>
    </source>
</evidence>
<proteinExistence type="predicted"/>
<evidence type="ECO:0008006" key="3">
    <source>
        <dbReference type="Google" id="ProtNLM"/>
    </source>
</evidence>
<dbReference type="Proteomes" id="UP000277577">
    <property type="component" value="Chromosome"/>
</dbReference>
<dbReference type="RefSeq" id="WP_028382554.1">
    <property type="nucleotide sequence ID" value="NZ_CAAAIT010000005.1"/>
</dbReference>
<keyword evidence="2" id="KW-1185">Reference proteome</keyword>
<dbReference type="SUPFAM" id="SSF48452">
    <property type="entry name" value="TPR-like"/>
    <property type="match status" value="1"/>
</dbReference>
<gene>
    <name evidence="1" type="ORF">NCTC11976_00929</name>
</gene>